<name>A0ACA9LJV9_9GLOM</name>
<dbReference type="EMBL" id="CAJVQC010003974">
    <property type="protein sequence ID" value="CAG8534627.1"/>
    <property type="molecule type" value="Genomic_DNA"/>
</dbReference>
<proteinExistence type="predicted"/>
<protein>
    <submittedName>
        <fullName evidence="1">6412_t:CDS:1</fullName>
    </submittedName>
</protein>
<dbReference type="Proteomes" id="UP000789920">
    <property type="component" value="Unassembled WGS sequence"/>
</dbReference>
<gene>
    <name evidence="1" type="ORF">RPERSI_LOCUS3290</name>
</gene>
<comment type="caution">
    <text evidence="1">The sequence shown here is derived from an EMBL/GenBank/DDBJ whole genome shotgun (WGS) entry which is preliminary data.</text>
</comment>
<feature type="non-terminal residue" evidence="1">
    <location>
        <position position="580"/>
    </location>
</feature>
<keyword evidence="2" id="KW-1185">Reference proteome</keyword>
<evidence type="ECO:0000313" key="1">
    <source>
        <dbReference type="EMBL" id="CAG8534627.1"/>
    </source>
</evidence>
<feature type="non-terminal residue" evidence="1">
    <location>
        <position position="1"/>
    </location>
</feature>
<sequence length="580" mass="67430">QEYKDKNFMDDIIDKFVNKFKILINDEDDKISSDKKIKIVGMINEVLKNRTYSKKAKEKFQHILENTCEDYGYDPIQEYCKICNQGDYDENWEYNLCWHFKEKIDFFQVYNFVKFFKKYCNKDHYDVVSHLFFNKDLSKLILKQCNLLCLFENVIESQDKDHNYVWEVGEGEVTISYNGKIEKYKIKSLDKKYTNERNFEIEALQIGNYRITEDGDSDLIGDKNGIQIIVQTKSSKTGQYPDIEKEYKKFINAIETQRSAKEIEIFVVTNNINIKKLKTIASADRKIVICQFNELGGYIKQIEQEYKKEMLKLSNDIYNADDCLKNPNSMKEDLLINLTKLKSQLEKISSCKVSEWSGGSINDKAVHFFRFSFITRGMKALLPAKAKNCIIITGADISCSAGIPDFISSDSLYNMIKSQYLGVFHSGKDLFDVQLLRTHDTIKRFNLFIADMKKLKRVYTQNIDNLEELVEFDVNWQFERVKNCKAQEGKAPNCPECVERIILYGDIHPKGLEISEIAKCDQDKADCLLIIETFLRIPEVKDLIKGFARAVHGRDGCIILVNTTDVANKGWNGIIDYQIE</sequence>
<accession>A0ACA9LJV9</accession>
<reference evidence="1" key="1">
    <citation type="submission" date="2021-06" db="EMBL/GenBank/DDBJ databases">
        <authorList>
            <person name="Kallberg Y."/>
            <person name="Tangrot J."/>
            <person name="Rosling A."/>
        </authorList>
    </citation>
    <scope>NUCLEOTIDE SEQUENCE</scope>
    <source>
        <strain evidence="1">MA461A</strain>
    </source>
</reference>
<evidence type="ECO:0000313" key="2">
    <source>
        <dbReference type="Proteomes" id="UP000789920"/>
    </source>
</evidence>
<organism evidence="1 2">
    <name type="scientific">Racocetra persica</name>
    <dbReference type="NCBI Taxonomy" id="160502"/>
    <lineage>
        <taxon>Eukaryota</taxon>
        <taxon>Fungi</taxon>
        <taxon>Fungi incertae sedis</taxon>
        <taxon>Mucoromycota</taxon>
        <taxon>Glomeromycotina</taxon>
        <taxon>Glomeromycetes</taxon>
        <taxon>Diversisporales</taxon>
        <taxon>Gigasporaceae</taxon>
        <taxon>Racocetra</taxon>
    </lineage>
</organism>